<dbReference type="AlphaFoldDB" id="A0A7C0ZEJ1"/>
<dbReference type="Proteomes" id="UP000885847">
    <property type="component" value="Unassembled WGS sequence"/>
</dbReference>
<name>A0A7C0ZEJ1_UNCW3</name>
<sequence length="184" mass="21199">MFLIFIILSQELITLHFNDNHNIFSMQRIEVNYRNVIVGTNPLSDLLLFPNFYINYRYGQFQGGLGVISFSGSSVYRSLLGFDELDTGLFILSLNLLYRARFGLVGLKFSNSSNYRNIGIVYGNQYKGFLYEVGYNTDYGVMFHLGFKKGERLFLTAGFLYPGIDFFVRLPVIPYLNIGIIQKR</sequence>
<organism evidence="1">
    <name type="scientific">candidate division WOR-3 bacterium</name>
    <dbReference type="NCBI Taxonomy" id="2052148"/>
    <lineage>
        <taxon>Bacteria</taxon>
        <taxon>Bacteria division WOR-3</taxon>
    </lineage>
</organism>
<comment type="caution">
    <text evidence="1">The sequence shown here is derived from an EMBL/GenBank/DDBJ whole genome shotgun (WGS) entry which is preliminary data.</text>
</comment>
<evidence type="ECO:0000313" key="1">
    <source>
        <dbReference type="EMBL" id="HDI82722.1"/>
    </source>
</evidence>
<gene>
    <name evidence="1" type="ORF">ENF18_02880</name>
</gene>
<protein>
    <submittedName>
        <fullName evidence="1">Uncharacterized protein</fullName>
    </submittedName>
</protein>
<proteinExistence type="predicted"/>
<accession>A0A7C0ZEJ1</accession>
<dbReference type="EMBL" id="DQWE01000134">
    <property type="protein sequence ID" value="HDI82722.1"/>
    <property type="molecule type" value="Genomic_DNA"/>
</dbReference>
<reference evidence="1" key="1">
    <citation type="journal article" date="2020" name="mSystems">
        <title>Genome- and Community-Level Interaction Insights into Carbon Utilization and Element Cycling Functions of Hydrothermarchaeota in Hydrothermal Sediment.</title>
        <authorList>
            <person name="Zhou Z."/>
            <person name="Liu Y."/>
            <person name="Xu W."/>
            <person name="Pan J."/>
            <person name="Luo Z.H."/>
            <person name="Li M."/>
        </authorList>
    </citation>
    <scope>NUCLEOTIDE SEQUENCE [LARGE SCALE GENOMIC DNA]</scope>
    <source>
        <strain evidence="1">HyVt-102</strain>
    </source>
</reference>